<dbReference type="EMBL" id="MU394318">
    <property type="protein sequence ID" value="KAI6086119.1"/>
    <property type="molecule type" value="Genomic_DNA"/>
</dbReference>
<name>A0ACC0D057_9PEZI</name>
<proteinExistence type="predicted"/>
<dbReference type="Proteomes" id="UP001497680">
    <property type="component" value="Unassembled WGS sequence"/>
</dbReference>
<protein>
    <submittedName>
        <fullName evidence="1">Terpenoid synthase</fullName>
    </submittedName>
</protein>
<organism evidence="1 2">
    <name type="scientific">Hypoxylon rubiginosum</name>
    <dbReference type="NCBI Taxonomy" id="110542"/>
    <lineage>
        <taxon>Eukaryota</taxon>
        <taxon>Fungi</taxon>
        <taxon>Dikarya</taxon>
        <taxon>Ascomycota</taxon>
        <taxon>Pezizomycotina</taxon>
        <taxon>Sordariomycetes</taxon>
        <taxon>Xylariomycetidae</taxon>
        <taxon>Xylariales</taxon>
        <taxon>Hypoxylaceae</taxon>
        <taxon>Hypoxylon</taxon>
    </lineage>
</organism>
<evidence type="ECO:0000313" key="2">
    <source>
        <dbReference type="Proteomes" id="UP001497680"/>
    </source>
</evidence>
<comment type="caution">
    <text evidence="1">The sequence shown here is derived from an EMBL/GenBank/DDBJ whole genome shotgun (WGS) entry which is preliminary data.</text>
</comment>
<accession>A0ACC0D057</accession>
<evidence type="ECO:0000313" key="1">
    <source>
        <dbReference type="EMBL" id="KAI6086119.1"/>
    </source>
</evidence>
<keyword evidence="2" id="KW-1185">Reference proteome</keyword>
<sequence>MYVHNEKELVAKRLKGQRLVIPDMRPIFAHWPRGQNENYQVVKDIIEKRLAAQPIKEEVRYAFNNMNPALLAARWWPTASTKQYQVLVDLIIWFGYWDDLIESLGTDLAAAEGLRAATKVFVCQSLGLSGPEDGEEIAISNPLIYGFKDIAKEVCAVYDEEQRRTFLNHFDQYIDSTRLEAEADQSDKLPSLRRYWEVRTLTSGMGTLLSFTEFAAEARLPVRIVNSAAYESLWVLTIVINSIVNDLVSFKKEMKAGSVLSSVAILYHEVGNLDAAVQMSLAHLRILVDEFDRTANAMLSCKSTLAADEIDAVSKVIDVLRMVNTGNLEWSLQAKRYGVGQFMTAAGQIELVL</sequence>
<gene>
    <name evidence="1" type="ORF">F4821DRAFT_260205</name>
</gene>
<reference evidence="1 2" key="1">
    <citation type="journal article" date="2022" name="New Phytol.">
        <title>Ecological generalism drives hyperdiversity of secondary metabolite gene clusters in xylarialean endophytes.</title>
        <authorList>
            <person name="Franco M.E.E."/>
            <person name="Wisecaver J.H."/>
            <person name="Arnold A.E."/>
            <person name="Ju Y.M."/>
            <person name="Slot J.C."/>
            <person name="Ahrendt S."/>
            <person name="Moore L.P."/>
            <person name="Eastman K.E."/>
            <person name="Scott K."/>
            <person name="Konkel Z."/>
            <person name="Mondo S.J."/>
            <person name="Kuo A."/>
            <person name="Hayes R.D."/>
            <person name="Haridas S."/>
            <person name="Andreopoulos B."/>
            <person name="Riley R."/>
            <person name="LaButti K."/>
            <person name="Pangilinan J."/>
            <person name="Lipzen A."/>
            <person name="Amirebrahimi M."/>
            <person name="Yan J."/>
            <person name="Adam C."/>
            <person name="Keymanesh K."/>
            <person name="Ng V."/>
            <person name="Louie K."/>
            <person name="Northen T."/>
            <person name="Drula E."/>
            <person name="Henrissat B."/>
            <person name="Hsieh H.M."/>
            <person name="Youens-Clark K."/>
            <person name="Lutzoni F."/>
            <person name="Miadlikowska J."/>
            <person name="Eastwood D.C."/>
            <person name="Hamelin R.C."/>
            <person name="Grigoriev I.V."/>
            <person name="U'Ren J.M."/>
        </authorList>
    </citation>
    <scope>NUCLEOTIDE SEQUENCE [LARGE SCALE GENOMIC DNA]</scope>
    <source>
        <strain evidence="1 2">ER1909</strain>
    </source>
</reference>